<dbReference type="Proteomes" id="UP000612808">
    <property type="component" value="Unassembled WGS sequence"/>
</dbReference>
<dbReference type="RefSeq" id="WP_203658022.1">
    <property type="nucleotide sequence ID" value="NZ_BAAAZM010000028.1"/>
</dbReference>
<evidence type="ECO:0000256" key="2">
    <source>
        <dbReference type="ARBA" id="ARBA00022692"/>
    </source>
</evidence>
<feature type="transmembrane region" description="Helical" evidence="5">
    <location>
        <begin position="275"/>
        <end position="295"/>
    </location>
</feature>
<keyword evidence="3 5" id="KW-1133">Transmembrane helix</keyword>
<reference evidence="7" key="1">
    <citation type="submission" date="2021-01" db="EMBL/GenBank/DDBJ databases">
        <title>Whole genome shotgun sequence of Actinocatenispora rupis NBRC 107355.</title>
        <authorList>
            <person name="Komaki H."/>
            <person name="Tamura T."/>
        </authorList>
    </citation>
    <scope>NUCLEOTIDE SEQUENCE</scope>
    <source>
        <strain evidence="7">NBRC 107355</strain>
    </source>
</reference>
<name>A0A8J3J5K6_9ACTN</name>
<dbReference type="PROSITE" id="PS00217">
    <property type="entry name" value="SUGAR_TRANSPORT_2"/>
    <property type="match status" value="1"/>
</dbReference>
<gene>
    <name evidence="7" type="primary">iolF</name>
    <name evidence="7" type="ORF">Aru02nite_29200</name>
</gene>
<evidence type="ECO:0000256" key="1">
    <source>
        <dbReference type="ARBA" id="ARBA00004651"/>
    </source>
</evidence>
<dbReference type="InterPro" id="IPR005829">
    <property type="entry name" value="Sugar_transporter_CS"/>
</dbReference>
<feature type="transmembrane region" description="Helical" evidence="5">
    <location>
        <begin position="238"/>
        <end position="255"/>
    </location>
</feature>
<feature type="transmembrane region" description="Helical" evidence="5">
    <location>
        <begin position="307"/>
        <end position="326"/>
    </location>
</feature>
<dbReference type="PANTHER" id="PTHR23508">
    <property type="entry name" value="CARBOXYLIC ACID TRANSPORTER PROTEIN HOMOLOG"/>
    <property type="match status" value="1"/>
</dbReference>
<evidence type="ECO:0000256" key="5">
    <source>
        <dbReference type="SAM" id="Phobius"/>
    </source>
</evidence>
<feature type="transmembrane region" description="Helical" evidence="5">
    <location>
        <begin position="114"/>
        <end position="138"/>
    </location>
</feature>
<protein>
    <submittedName>
        <fullName evidence="7">Minor myo-inositol transporter IolF</fullName>
    </submittedName>
</protein>
<dbReference type="InterPro" id="IPR020846">
    <property type="entry name" value="MFS_dom"/>
</dbReference>
<feature type="transmembrane region" description="Helical" evidence="5">
    <location>
        <begin position="61"/>
        <end position="80"/>
    </location>
</feature>
<feature type="transmembrane region" description="Helical" evidence="5">
    <location>
        <begin position="371"/>
        <end position="390"/>
    </location>
</feature>
<feature type="transmembrane region" description="Helical" evidence="5">
    <location>
        <begin position="396"/>
        <end position="417"/>
    </location>
</feature>
<feature type="domain" description="Major facilitator superfamily (MFS) profile" evidence="6">
    <location>
        <begin position="21"/>
        <end position="422"/>
    </location>
</feature>
<feature type="transmembrane region" description="Helical" evidence="5">
    <location>
        <begin position="178"/>
        <end position="197"/>
    </location>
</feature>
<accession>A0A8J3J5K6</accession>
<sequence>MTDPHVAAPEEADDRATRRRHWKWTAVAGMASYIDAGSIVAGSVGLALWSKKFGLTDSTVGLLGAFSSNAISAGVGALIGGWICDRFGRKKIYTWDLLLYAFGILWLICSVNSWMLFVGYILCGLAVGADVPASWTLITELAPAKNRGRMGGLAQVLWNLGPVVTLLLSLALAPLGMLGVRLVFVHLLVVALVTWILRKGVSESSRWKEATATEARRTGQVAGTTAARIAALFTRRGATALLFCIGMYGVWNLFAGTNGFYFPYLLSTFGAQSQAASVGLQCVSFLLTVVGTLIVYMPLNDRVNRRVLLGISVVLQFLGMGLFVVLPLNLPVALAYVILIGFGSGFGQQHFFQLWSGELFPTILRSTAQGFTFAVVRIGLGIWSFFVPLITHHAGFRYLALILVLLQAVSGVIGVVFGPRTAGKTLEEIEVSRGWRSAGQSGPVTAEQVAEGGRA</sequence>
<feature type="transmembrane region" description="Helical" evidence="5">
    <location>
        <begin position="332"/>
        <end position="351"/>
    </location>
</feature>
<proteinExistence type="predicted"/>
<keyword evidence="4 5" id="KW-0472">Membrane</keyword>
<dbReference type="CDD" id="cd17316">
    <property type="entry name" value="MFS_SV2_like"/>
    <property type="match status" value="1"/>
</dbReference>
<dbReference type="InterPro" id="IPR005828">
    <property type="entry name" value="MFS_sugar_transport-like"/>
</dbReference>
<keyword evidence="2 5" id="KW-0812">Transmembrane</keyword>
<evidence type="ECO:0000313" key="8">
    <source>
        <dbReference type="Proteomes" id="UP000612808"/>
    </source>
</evidence>
<feature type="transmembrane region" description="Helical" evidence="5">
    <location>
        <begin position="92"/>
        <end position="108"/>
    </location>
</feature>
<evidence type="ECO:0000313" key="7">
    <source>
        <dbReference type="EMBL" id="GID12031.1"/>
    </source>
</evidence>
<dbReference type="AlphaFoldDB" id="A0A8J3J5K6"/>
<feature type="transmembrane region" description="Helical" evidence="5">
    <location>
        <begin position="24"/>
        <end position="49"/>
    </location>
</feature>
<comment type="subcellular location">
    <subcellularLocation>
        <location evidence="1">Cell membrane</location>
        <topology evidence="1">Multi-pass membrane protein</topology>
    </subcellularLocation>
</comment>
<keyword evidence="8" id="KW-1185">Reference proteome</keyword>
<dbReference type="GO" id="GO:0046943">
    <property type="term" value="F:carboxylic acid transmembrane transporter activity"/>
    <property type="evidence" value="ECO:0007669"/>
    <property type="project" value="TreeGrafter"/>
</dbReference>
<dbReference type="PANTHER" id="PTHR23508:SF10">
    <property type="entry name" value="CARBOXYLIC ACID TRANSPORTER PROTEIN HOMOLOG"/>
    <property type="match status" value="1"/>
</dbReference>
<dbReference type="PROSITE" id="PS50850">
    <property type="entry name" value="MFS"/>
    <property type="match status" value="1"/>
</dbReference>
<organism evidence="7 8">
    <name type="scientific">Actinocatenispora rupis</name>
    <dbReference type="NCBI Taxonomy" id="519421"/>
    <lineage>
        <taxon>Bacteria</taxon>
        <taxon>Bacillati</taxon>
        <taxon>Actinomycetota</taxon>
        <taxon>Actinomycetes</taxon>
        <taxon>Micromonosporales</taxon>
        <taxon>Micromonosporaceae</taxon>
        <taxon>Actinocatenispora</taxon>
    </lineage>
</organism>
<comment type="caution">
    <text evidence="7">The sequence shown here is derived from an EMBL/GenBank/DDBJ whole genome shotgun (WGS) entry which is preliminary data.</text>
</comment>
<dbReference type="Pfam" id="PF00083">
    <property type="entry name" value="Sugar_tr"/>
    <property type="match status" value="1"/>
</dbReference>
<feature type="transmembrane region" description="Helical" evidence="5">
    <location>
        <begin position="150"/>
        <end position="172"/>
    </location>
</feature>
<dbReference type="GO" id="GO:0005886">
    <property type="term" value="C:plasma membrane"/>
    <property type="evidence" value="ECO:0007669"/>
    <property type="project" value="UniProtKB-SubCell"/>
</dbReference>
<dbReference type="EMBL" id="BOMB01000016">
    <property type="protein sequence ID" value="GID12031.1"/>
    <property type="molecule type" value="Genomic_DNA"/>
</dbReference>
<dbReference type="SUPFAM" id="SSF103473">
    <property type="entry name" value="MFS general substrate transporter"/>
    <property type="match status" value="1"/>
</dbReference>
<dbReference type="Gene3D" id="1.20.1250.20">
    <property type="entry name" value="MFS general substrate transporter like domains"/>
    <property type="match status" value="1"/>
</dbReference>
<dbReference type="InterPro" id="IPR036259">
    <property type="entry name" value="MFS_trans_sf"/>
</dbReference>
<evidence type="ECO:0000256" key="3">
    <source>
        <dbReference type="ARBA" id="ARBA00022989"/>
    </source>
</evidence>
<evidence type="ECO:0000259" key="6">
    <source>
        <dbReference type="PROSITE" id="PS50850"/>
    </source>
</evidence>
<evidence type="ECO:0000256" key="4">
    <source>
        <dbReference type="ARBA" id="ARBA00023136"/>
    </source>
</evidence>